<dbReference type="GeneID" id="109583881"/>
<evidence type="ECO:0000256" key="1">
    <source>
        <dbReference type="ARBA" id="ARBA00023157"/>
    </source>
</evidence>
<dbReference type="SUPFAM" id="SSF56487">
    <property type="entry name" value="SRCR-like"/>
    <property type="match status" value="2"/>
</dbReference>
<feature type="transmembrane region" description="Helical" evidence="3">
    <location>
        <begin position="267"/>
        <end position="300"/>
    </location>
</feature>
<dbReference type="Pfam" id="PF00530">
    <property type="entry name" value="SRCR"/>
    <property type="match status" value="2"/>
</dbReference>
<evidence type="ECO:0000313" key="7">
    <source>
        <dbReference type="Proteomes" id="UP000007879"/>
    </source>
</evidence>
<reference evidence="7" key="1">
    <citation type="journal article" date="2010" name="Nature">
        <title>The Amphimedon queenslandica genome and the evolution of animal complexity.</title>
        <authorList>
            <person name="Srivastava M."/>
            <person name="Simakov O."/>
            <person name="Chapman J."/>
            <person name="Fahey B."/>
            <person name="Gauthier M.E."/>
            <person name="Mitros T."/>
            <person name="Richards G.S."/>
            <person name="Conaco C."/>
            <person name="Dacre M."/>
            <person name="Hellsten U."/>
            <person name="Larroux C."/>
            <person name="Putnam N.H."/>
            <person name="Stanke M."/>
            <person name="Adamska M."/>
            <person name="Darling A."/>
            <person name="Degnan S.M."/>
            <person name="Oakley T.H."/>
            <person name="Plachetzki D.C."/>
            <person name="Zhai Y."/>
            <person name="Adamski M."/>
            <person name="Calcino A."/>
            <person name="Cummins S.F."/>
            <person name="Goodstein D.M."/>
            <person name="Harris C."/>
            <person name="Jackson D.J."/>
            <person name="Leys S.P."/>
            <person name="Shu S."/>
            <person name="Woodcroft B.J."/>
            <person name="Vervoort M."/>
            <person name="Kosik K.S."/>
            <person name="Manning G."/>
            <person name="Degnan B.M."/>
            <person name="Rokhsar D.S."/>
        </authorList>
    </citation>
    <scope>NUCLEOTIDE SEQUENCE [LARGE SCALE GENOMIC DNA]</scope>
</reference>
<dbReference type="PANTHER" id="PTHR48071">
    <property type="entry name" value="SRCR DOMAIN-CONTAINING PROTEIN"/>
    <property type="match status" value="1"/>
</dbReference>
<evidence type="ECO:0000259" key="5">
    <source>
        <dbReference type="PROSITE" id="PS50287"/>
    </source>
</evidence>
<keyword evidence="3" id="KW-1133">Transmembrane helix</keyword>
<dbReference type="Gene3D" id="3.10.250.10">
    <property type="entry name" value="SRCR-like domain"/>
    <property type="match status" value="2"/>
</dbReference>
<dbReference type="GO" id="GO:0016020">
    <property type="term" value="C:membrane"/>
    <property type="evidence" value="ECO:0007669"/>
    <property type="project" value="InterPro"/>
</dbReference>
<dbReference type="Proteomes" id="UP000007879">
    <property type="component" value="Unassembled WGS sequence"/>
</dbReference>
<feature type="chain" id="PRO_5042873207" description="SRCR domain-containing protein" evidence="4">
    <location>
        <begin position="21"/>
        <end position="317"/>
    </location>
</feature>
<keyword evidence="4" id="KW-0732">Signal</keyword>
<feature type="domain" description="SRCR" evidence="5">
    <location>
        <begin position="143"/>
        <end position="239"/>
    </location>
</feature>
<proteinExistence type="predicted"/>
<organism evidence="6 7">
    <name type="scientific">Amphimedon queenslandica</name>
    <name type="common">Sponge</name>
    <dbReference type="NCBI Taxonomy" id="400682"/>
    <lineage>
        <taxon>Eukaryota</taxon>
        <taxon>Metazoa</taxon>
        <taxon>Porifera</taxon>
        <taxon>Demospongiae</taxon>
        <taxon>Heteroscleromorpha</taxon>
        <taxon>Haplosclerida</taxon>
        <taxon>Niphatidae</taxon>
        <taxon>Amphimedon</taxon>
    </lineage>
</organism>
<keyword evidence="7" id="KW-1185">Reference proteome</keyword>
<feature type="signal peptide" evidence="4">
    <location>
        <begin position="1"/>
        <end position="20"/>
    </location>
</feature>
<dbReference type="InterPro" id="IPR036772">
    <property type="entry name" value="SRCR-like_dom_sf"/>
</dbReference>
<protein>
    <recommendedName>
        <fullName evidence="5">SRCR domain-containing protein</fullName>
    </recommendedName>
</protein>
<comment type="caution">
    <text evidence="2">Lacks conserved residue(s) required for the propagation of feature annotation.</text>
</comment>
<dbReference type="EnsemblMetazoa" id="XM_019999381.1">
    <property type="protein sequence ID" value="XP_019854940.1"/>
    <property type="gene ID" value="LOC109583881"/>
</dbReference>
<dbReference type="SMART" id="SM00202">
    <property type="entry name" value="SR"/>
    <property type="match status" value="2"/>
</dbReference>
<dbReference type="AlphaFoldDB" id="A0AAN0JD42"/>
<sequence>MNSCLLVPVVVLLFFSAVNGQGNGAVRLNVNGESLPTYTQGVVEVYYNSEWGTICDLDAYGSFGSIPSVVCQQLGYTGGYSGSTSSYLSTSPVIYDVSCSSEYLVILQCTYFSSPPSTCGSTDNVEVTCYSTRIWDSPYTGMVRLRNGYYSGQGMVQVYCNGQWGVVCYSGSFDSYAATTVCTQLGYNDQSGYSHTPNTGTAWLDDVNCYDESCLSQCSGGSCPSSSVYCSSAANVTCSYSTSSSRYGSTRYTCDGDGGLILTAGAIVGIIFGALVAFFICVVLIITIPICVCCCLGIGIGAAAGGTKRTTVAYSNI</sequence>
<reference evidence="6" key="2">
    <citation type="submission" date="2024-06" db="UniProtKB">
        <authorList>
            <consortium name="EnsemblMetazoa"/>
        </authorList>
    </citation>
    <scope>IDENTIFICATION</scope>
</reference>
<dbReference type="RefSeq" id="XP_019854940.1">
    <property type="nucleotide sequence ID" value="XM_019999381.1"/>
</dbReference>
<evidence type="ECO:0000256" key="4">
    <source>
        <dbReference type="SAM" id="SignalP"/>
    </source>
</evidence>
<keyword evidence="1 2" id="KW-1015">Disulfide bond</keyword>
<dbReference type="KEGG" id="aqu:109583881"/>
<accession>A0AAN0JD42</accession>
<evidence type="ECO:0000256" key="2">
    <source>
        <dbReference type="PROSITE-ProRule" id="PRU00196"/>
    </source>
</evidence>
<feature type="disulfide bond" evidence="2">
    <location>
        <begin position="55"/>
        <end position="119"/>
    </location>
</feature>
<dbReference type="PROSITE" id="PS50287">
    <property type="entry name" value="SRCR_2"/>
    <property type="match status" value="2"/>
</dbReference>
<keyword evidence="3" id="KW-0472">Membrane</keyword>
<dbReference type="PANTHER" id="PTHR48071:SF18">
    <property type="entry name" value="DELETED IN MALIGNANT BRAIN TUMORS 1 PROTEIN-RELATED"/>
    <property type="match status" value="1"/>
</dbReference>
<evidence type="ECO:0000313" key="6">
    <source>
        <dbReference type="EnsemblMetazoa" id="XP_019854940.1"/>
    </source>
</evidence>
<evidence type="ECO:0000256" key="3">
    <source>
        <dbReference type="SAM" id="Phobius"/>
    </source>
</evidence>
<keyword evidence="3" id="KW-0812">Transmembrane</keyword>
<feature type="domain" description="SRCR" evidence="5">
    <location>
        <begin position="26"/>
        <end position="130"/>
    </location>
</feature>
<feature type="disulfide bond" evidence="2">
    <location>
        <begin position="99"/>
        <end position="109"/>
    </location>
</feature>
<name>A0AAN0JD42_AMPQE</name>
<dbReference type="InterPro" id="IPR001190">
    <property type="entry name" value="SRCR"/>
</dbReference>